<evidence type="ECO:0000256" key="9">
    <source>
        <dbReference type="RuleBase" id="RU367061"/>
    </source>
</evidence>
<keyword evidence="9" id="KW-1003">Cell membrane</keyword>
<proteinExistence type="inferred from homology"/>
<sequence>MTILTHPFSEKKVSQQKEPLVAADAETGVSGEERNDAESTRNPLVVTMMLRSRARRISSLTTLCVFITALLVFTTGIVGGYYLYRQFTQYRLRHFRGWCSIPYAEQQRLEQIKPDVEHGINGPRPSLGDIKSIEDWMRSMSQVSEKKEQRPQIDDFFDEEFDIDIELEQYERIEVPTFAHGRRGRFVHDFSVNKTAIIDLDAGRCFVLPLNRTTVLPPRSLYDLIVKMRTGYYNIDTEIVRDSYRVVFPAITDYKTIGYYIARECGNLPTYELEKLTSGVYKRSVDLDNESKPVFSEFAGHKINEIHITNLHDVPGKK</sequence>
<dbReference type="GO" id="GO:0005886">
    <property type="term" value="C:plasma membrane"/>
    <property type="evidence" value="ECO:0007669"/>
    <property type="project" value="UniProtKB-UniRule"/>
</dbReference>
<evidence type="ECO:0000256" key="7">
    <source>
        <dbReference type="ARBA" id="ARBA00023157"/>
    </source>
</evidence>
<dbReference type="VEuPathDB" id="VectorBase:LDEU000980"/>
<evidence type="ECO:0000259" key="10">
    <source>
        <dbReference type="PROSITE" id="PS50869"/>
    </source>
</evidence>
<protein>
    <recommendedName>
        <fullName evidence="9">Integral membrane protein 2</fullName>
    </recommendedName>
</protein>
<keyword evidence="5 9" id="KW-1133">Transmembrane helix</keyword>
<dbReference type="PANTHER" id="PTHR10962">
    <property type="entry name" value="INTEGRAL TRANSMEMBRANE PROTEIN 2"/>
    <property type="match status" value="1"/>
</dbReference>
<dbReference type="GO" id="GO:0042985">
    <property type="term" value="P:negative regulation of amyloid precursor protein biosynthetic process"/>
    <property type="evidence" value="ECO:0007669"/>
    <property type="project" value="TreeGrafter"/>
</dbReference>
<comment type="subcellular location">
    <subcellularLocation>
        <location evidence="1 9">Membrane</location>
        <topology evidence="1 9">Single-pass type II membrane protein</topology>
    </subcellularLocation>
</comment>
<feature type="domain" description="BRICHOS" evidence="10">
    <location>
        <begin position="178"/>
        <end position="273"/>
    </location>
</feature>
<dbReference type="GO" id="GO:0070062">
    <property type="term" value="C:extracellular exosome"/>
    <property type="evidence" value="ECO:0007669"/>
    <property type="project" value="TreeGrafter"/>
</dbReference>
<dbReference type="STRING" id="299467.A0A443SU57"/>
<gene>
    <name evidence="11" type="ORF">B4U80_05119</name>
</gene>
<dbReference type="GO" id="GO:0005794">
    <property type="term" value="C:Golgi apparatus"/>
    <property type="evidence" value="ECO:0007669"/>
    <property type="project" value="TreeGrafter"/>
</dbReference>
<evidence type="ECO:0000256" key="3">
    <source>
        <dbReference type="ARBA" id="ARBA00022692"/>
    </source>
</evidence>
<keyword evidence="7" id="KW-1015">Disulfide bond</keyword>
<evidence type="ECO:0000313" key="12">
    <source>
        <dbReference type="Proteomes" id="UP000288716"/>
    </source>
</evidence>
<evidence type="ECO:0000256" key="8">
    <source>
        <dbReference type="ARBA" id="ARBA00023180"/>
    </source>
</evidence>
<dbReference type="EMBL" id="NCKV01000282">
    <property type="protein sequence ID" value="RWS31058.1"/>
    <property type="molecule type" value="Genomic_DNA"/>
</dbReference>
<feature type="transmembrane region" description="Helical" evidence="9">
    <location>
        <begin position="57"/>
        <end position="84"/>
    </location>
</feature>
<keyword evidence="12" id="KW-1185">Reference proteome</keyword>
<evidence type="ECO:0000256" key="2">
    <source>
        <dbReference type="ARBA" id="ARBA00006794"/>
    </source>
</evidence>
<dbReference type="OrthoDB" id="9982095at2759"/>
<dbReference type="InterPro" id="IPR007084">
    <property type="entry name" value="BRICHOS_dom"/>
</dbReference>
<name>A0A443SU57_9ACAR</name>
<dbReference type="PROSITE" id="PS50869">
    <property type="entry name" value="BRICHOS"/>
    <property type="match status" value="1"/>
</dbReference>
<dbReference type="SMART" id="SM01039">
    <property type="entry name" value="BRICHOS"/>
    <property type="match status" value="1"/>
</dbReference>
<organism evidence="11 12">
    <name type="scientific">Leptotrombidium deliense</name>
    <dbReference type="NCBI Taxonomy" id="299467"/>
    <lineage>
        <taxon>Eukaryota</taxon>
        <taxon>Metazoa</taxon>
        <taxon>Ecdysozoa</taxon>
        <taxon>Arthropoda</taxon>
        <taxon>Chelicerata</taxon>
        <taxon>Arachnida</taxon>
        <taxon>Acari</taxon>
        <taxon>Acariformes</taxon>
        <taxon>Trombidiformes</taxon>
        <taxon>Prostigmata</taxon>
        <taxon>Anystina</taxon>
        <taxon>Parasitengona</taxon>
        <taxon>Trombiculoidea</taxon>
        <taxon>Trombiculidae</taxon>
        <taxon>Leptotrombidium</taxon>
    </lineage>
</organism>
<evidence type="ECO:0000313" key="11">
    <source>
        <dbReference type="EMBL" id="RWS31058.1"/>
    </source>
</evidence>
<evidence type="ECO:0000256" key="1">
    <source>
        <dbReference type="ARBA" id="ARBA00004606"/>
    </source>
</evidence>
<keyword evidence="6 9" id="KW-0472">Membrane</keyword>
<dbReference type="InterPro" id="IPR040145">
    <property type="entry name" value="ITM2"/>
</dbReference>
<comment type="caution">
    <text evidence="11">The sequence shown here is derived from an EMBL/GenBank/DDBJ whole genome shotgun (WGS) entry which is preliminary data.</text>
</comment>
<evidence type="ECO:0000256" key="6">
    <source>
        <dbReference type="ARBA" id="ARBA00023136"/>
    </source>
</evidence>
<dbReference type="PANTHER" id="PTHR10962:SF1">
    <property type="entry name" value="INTEGRAL MEMBRANE PROTEIN 2"/>
    <property type="match status" value="1"/>
</dbReference>
<evidence type="ECO:0000256" key="5">
    <source>
        <dbReference type="ARBA" id="ARBA00022989"/>
    </source>
</evidence>
<reference evidence="11 12" key="1">
    <citation type="journal article" date="2018" name="Gigascience">
        <title>Genomes of trombidid mites reveal novel predicted allergens and laterally-transferred genes associated with secondary metabolism.</title>
        <authorList>
            <person name="Dong X."/>
            <person name="Chaisiri K."/>
            <person name="Xia D."/>
            <person name="Armstrong S.D."/>
            <person name="Fang Y."/>
            <person name="Donnelly M.J."/>
            <person name="Kadowaki T."/>
            <person name="McGarry J.W."/>
            <person name="Darby A.C."/>
            <person name="Makepeace B.L."/>
        </authorList>
    </citation>
    <scope>NUCLEOTIDE SEQUENCE [LARGE SCALE GENOMIC DNA]</scope>
    <source>
        <strain evidence="11">UoL-UT</strain>
    </source>
</reference>
<comment type="similarity">
    <text evidence="2 9">Belongs to the ITM2 family.</text>
</comment>
<keyword evidence="8" id="KW-0325">Glycoprotein</keyword>
<keyword evidence="4 9" id="KW-0735">Signal-anchor</keyword>
<dbReference type="Proteomes" id="UP000288716">
    <property type="component" value="Unassembled WGS sequence"/>
</dbReference>
<accession>A0A443SU57</accession>
<evidence type="ECO:0000256" key="4">
    <source>
        <dbReference type="ARBA" id="ARBA00022968"/>
    </source>
</evidence>
<dbReference type="Pfam" id="PF04089">
    <property type="entry name" value="BRICHOS"/>
    <property type="match status" value="1"/>
</dbReference>
<dbReference type="AlphaFoldDB" id="A0A443SU57"/>
<keyword evidence="3 9" id="KW-0812">Transmembrane</keyword>
<dbReference type="GO" id="GO:0001540">
    <property type="term" value="F:amyloid-beta binding"/>
    <property type="evidence" value="ECO:0007669"/>
    <property type="project" value="TreeGrafter"/>
</dbReference>